<dbReference type="Pfam" id="PF00342">
    <property type="entry name" value="PGI"/>
    <property type="match status" value="1"/>
</dbReference>
<evidence type="ECO:0000256" key="5">
    <source>
        <dbReference type="ARBA" id="ARBA00023235"/>
    </source>
</evidence>
<dbReference type="GO" id="GO:0006096">
    <property type="term" value="P:glycolytic process"/>
    <property type="evidence" value="ECO:0007669"/>
    <property type="project" value="UniProtKB-UniRule"/>
</dbReference>
<dbReference type="AlphaFoldDB" id="A0A7X0TSK3"/>
<dbReference type="GO" id="GO:0048029">
    <property type="term" value="F:monosaccharide binding"/>
    <property type="evidence" value="ECO:0007669"/>
    <property type="project" value="TreeGrafter"/>
</dbReference>
<dbReference type="PRINTS" id="PR00662">
    <property type="entry name" value="G6PISOMERASE"/>
</dbReference>
<name>A0A7X0TSK3_9GAMM</name>
<dbReference type="EC" id="5.3.1.9" evidence="7"/>
<dbReference type="Proteomes" id="UP000537141">
    <property type="component" value="Unassembled WGS sequence"/>
</dbReference>
<dbReference type="PROSITE" id="PS00174">
    <property type="entry name" value="P_GLUCOSE_ISOMERASE_2"/>
    <property type="match status" value="1"/>
</dbReference>
<keyword evidence="3 7" id="KW-0312">Gluconeogenesis</keyword>
<feature type="active site" description="Proton donor" evidence="7">
    <location>
        <position position="353"/>
    </location>
</feature>
<evidence type="ECO:0000256" key="4">
    <source>
        <dbReference type="ARBA" id="ARBA00023152"/>
    </source>
</evidence>
<dbReference type="FunFam" id="3.40.50.10490:FF:000004">
    <property type="entry name" value="Glucose-6-phosphate isomerase"/>
    <property type="match status" value="1"/>
</dbReference>
<comment type="catalytic activity">
    <reaction evidence="6 7 8">
        <text>alpha-D-glucose 6-phosphate = beta-D-fructose 6-phosphate</text>
        <dbReference type="Rhea" id="RHEA:11816"/>
        <dbReference type="ChEBI" id="CHEBI:57634"/>
        <dbReference type="ChEBI" id="CHEBI:58225"/>
        <dbReference type="EC" id="5.3.1.9"/>
    </reaction>
</comment>
<protein>
    <recommendedName>
        <fullName evidence="7">Glucose-6-phosphate isomerase</fullName>
        <shortName evidence="7">GPI</shortName>
        <ecNumber evidence="7">5.3.1.9</ecNumber>
    </recommendedName>
    <alternativeName>
        <fullName evidence="7">Phosphoglucose isomerase</fullName>
        <shortName evidence="7">PGI</shortName>
    </alternativeName>
    <alternativeName>
        <fullName evidence="7">Phosphohexose isomerase</fullName>
        <shortName evidence="7">PHI</shortName>
    </alternativeName>
</protein>
<dbReference type="GO" id="GO:0004347">
    <property type="term" value="F:glucose-6-phosphate isomerase activity"/>
    <property type="evidence" value="ECO:0007669"/>
    <property type="project" value="UniProtKB-UniRule"/>
</dbReference>
<dbReference type="GO" id="GO:0005829">
    <property type="term" value="C:cytosol"/>
    <property type="evidence" value="ECO:0007669"/>
    <property type="project" value="TreeGrafter"/>
</dbReference>
<comment type="pathway">
    <text evidence="1 7 8">Carbohydrate degradation; glycolysis; D-glyceraldehyde 3-phosphate and glycerone phosphate from D-glucose: step 2/4.</text>
</comment>
<evidence type="ECO:0000256" key="7">
    <source>
        <dbReference type="HAMAP-Rule" id="MF_00473"/>
    </source>
</evidence>
<dbReference type="FunFam" id="1.10.1390.10:FF:000001">
    <property type="entry name" value="Glucose-6-phosphate isomerase"/>
    <property type="match status" value="1"/>
</dbReference>
<dbReference type="InterPro" id="IPR046348">
    <property type="entry name" value="SIS_dom_sf"/>
</dbReference>
<proteinExistence type="inferred from homology"/>
<dbReference type="Gene3D" id="1.10.1390.10">
    <property type="match status" value="1"/>
</dbReference>
<dbReference type="NCBIfam" id="NF001211">
    <property type="entry name" value="PRK00179.1"/>
    <property type="match status" value="1"/>
</dbReference>
<evidence type="ECO:0000256" key="8">
    <source>
        <dbReference type="RuleBase" id="RU000612"/>
    </source>
</evidence>
<keyword evidence="7" id="KW-0963">Cytoplasm</keyword>
<evidence type="ECO:0000256" key="6">
    <source>
        <dbReference type="ARBA" id="ARBA00029321"/>
    </source>
</evidence>
<gene>
    <name evidence="7" type="primary">pgi</name>
    <name evidence="9" type="ORF">HNQ55_000712</name>
</gene>
<evidence type="ECO:0000313" key="10">
    <source>
        <dbReference type="Proteomes" id="UP000537141"/>
    </source>
</evidence>
<keyword evidence="4 7" id="KW-0324">Glycolysis</keyword>
<comment type="pathway">
    <text evidence="7">Carbohydrate biosynthesis; gluconeogenesis.</text>
</comment>
<comment type="caution">
    <text evidence="9">The sequence shown here is derived from an EMBL/GenBank/DDBJ whole genome shotgun (WGS) entry which is preliminary data.</text>
</comment>
<comment type="subcellular location">
    <subcellularLocation>
        <location evidence="7">Cytoplasm</location>
    </subcellularLocation>
</comment>
<keyword evidence="10" id="KW-1185">Reference proteome</keyword>
<dbReference type="GO" id="GO:0097367">
    <property type="term" value="F:carbohydrate derivative binding"/>
    <property type="evidence" value="ECO:0007669"/>
    <property type="project" value="InterPro"/>
</dbReference>
<dbReference type="PROSITE" id="PS00765">
    <property type="entry name" value="P_GLUCOSE_ISOMERASE_1"/>
    <property type="match status" value="1"/>
</dbReference>
<dbReference type="UniPathway" id="UPA00138"/>
<feature type="active site" evidence="7">
    <location>
        <position position="384"/>
    </location>
</feature>
<dbReference type="PANTHER" id="PTHR11469">
    <property type="entry name" value="GLUCOSE-6-PHOSPHATE ISOMERASE"/>
    <property type="match status" value="1"/>
</dbReference>
<keyword evidence="5 7" id="KW-0413">Isomerase</keyword>
<dbReference type="InterPro" id="IPR035482">
    <property type="entry name" value="SIS_PGI_2"/>
</dbReference>
<evidence type="ECO:0000256" key="3">
    <source>
        <dbReference type="ARBA" id="ARBA00022432"/>
    </source>
</evidence>
<dbReference type="SUPFAM" id="SSF53697">
    <property type="entry name" value="SIS domain"/>
    <property type="match status" value="1"/>
</dbReference>
<feature type="active site" evidence="7">
    <location>
        <position position="512"/>
    </location>
</feature>
<dbReference type="CDD" id="cd05015">
    <property type="entry name" value="SIS_PGI_1"/>
    <property type="match status" value="1"/>
</dbReference>
<evidence type="ECO:0000313" key="9">
    <source>
        <dbReference type="EMBL" id="MBB6542234.1"/>
    </source>
</evidence>
<dbReference type="InterPro" id="IPR035476">
    <property type="entry name" value="SIS_PGI_1"/>
</dbReference>
<dbReference type="GO" id="GO:0006094">
    <property type="term" value="P:gluconeogenesis"/>
    <property type="evidence" value="ECO:0007669"/>
    <property type="project" value="UniProtKB-UniRule"/>
</dbReference>
<evidence type="ECO:0000256" key="2">
    <source>
        <dbReference type="ARBA" id="ARBA00006604"/>
    </source>
</evidence>
<dbReference type="InterPro" id="IPR023096">
    <property type="entry name" value="G6P_Isomerase_C"/>
</dbReference>
<sequence>MTSRTTLSSWHALIEHAKEMKKQHMNDLFAADKHRFDKFSITLPAFLLDYSKNLITEETFNKLITLAKDCELEQWREKMLRGEHINRTEDRAVLHTALRNRSLTTMVVEGKNVTEQVESALIKMKAFSEQVRQGQWLGYSGKRITDIVSIGVGGSNLGPQMVTEALKQYSDQSLNVHYVSNVDGTQIANVLRPLNPENVMFIISSKTFTTTETMTNARTAVKWLTSASFDDKAIAKHFVAVSANKENAMAFGIDEENIFDMWDWVGGRFSLWSAIGLPIALDLGFEKFIELLEGAHEMDMHFTNTPLEDNAPVILALLSVWNCTFLGAQSQAILPYDQSLHMLSAYMQQAEMESNGKSVSWDGIEIDYPTVPTIWGEVGINGQHAFYQYLHQSNNVVPADFIGSVESVTPVQGHHQTLIANYFAQTQALMQGVNEEQVRADLKAKGRQPDYIDNVAPHKVHKGNRPTNSILMKRISPRSIGSLIALYEHKIFVQGIILQICSFDQWGVELGKSLAHDIEKELESTETNPSLDSSTAGLINFYKANLS</sequence>
<comment type="similarity">
    <text evidence="2 7 8">Belongs to the GPI family.</text>
</comment>
<accession>A0A7X0TSK3</accession>
<dbReference type="EMBL" id="JACHHU010000003">
    <property type="protein sequence ID" value="MBB6542234.1"/>
    <property type="molecule type" value="Genomic_DNA"/>
</dbReference>
<evidence type="ECO:0000256" key="1">
    <source>
        <dbReference type="ARBA" id="ARBA00004926"/>
    </source>
</evidence>
<dbReference type="HAMAP" id="MF_00473">
    <property type="entry name" value="G6P_isomerase"/>
    <property type="match status" value="1"/>
</dbReference>
<dbReference type="PANTHER" id="PTHR11469:SF1">
    <property type="entry name" value="GLUCOSE-6-PHOSPHATE ISOMERASE"/>
    <property type="match status" value="1"/>
</dbReference>
<organism evidence="9 10">
    <name type="scientific">Thalassotalea piscium</name>
    <dbReference type="NCBI Taxonomy" id="1230533"/>
    <lineage>
        <taxon>Bacteria</taxon>
        <taxon>Pseudomonadati</taxon>
        <taxon>Pseudomonadota</taxon>
        <taxon>Gammaproteobacteria</taxon>
        <taxon>Alteromonadales</taxon>
        <taxon>Colwelliaceae</taxon>
        <taxon>Thalassotalea</taxon>
    </lineage>
</organism>
<dbReference type="RefSeq" id="WP_184422636.1">
    <property type="nucleotide sequence ID" value="NZ_AP027362.1"/>
</dbReference>
<reference evidence="9 10" key="1">
    <citation type="submission" date="2020-08" db="EMBL/GenBank/DDBJ databases">
        <title>Genomic Encyclopedia of Type Strains, Phase IV (KMG-IV): sequencing the most valuable type-strain genomes for metagenomic binning, comparative biology and taxonomic classification.</title>
        <authorList>
            <person name="Goeker M."/>
        </authorList>
    </citation>
    <scope>NUCLEOTIDE SEQUENCE [LARGE SCALE GENOMIC DNA]</scope>
    <source>
        <strain evidence="9 10">DSM 26287</strain>
    </source>
</reference>
<dbReference type="CDD" id="cd05016">
    <property type="entry name" value="SIS_PGI_2"/>
    <property type="match status" value="1"/>
</dbReference>
<dbReference type="InterPro" id="IPR001672">
    <property type="entry name" value="G6P_Isomerase"/>
</dbReference>
<dbReference type="PROSITE" id="PS51463">
    <property type="entry name" value="P_GLUCOSE_ISOMERASE_3"/>
    <property type="match status" value="1"/>
</dbReference>
<dbReference type="UniPathway" id="UPA00109">
    <property type="reaction ID" value="UER00181"/>
</dbReference>
<comment type="function">
    <text evidence="7">Catalyzes the reversible isomerization of glucose-6-phosphate to fructose-6-phosphate.</text>
</comment>
<dbReference type="InterPro" id="IPR018189">
    <property type="entry name" value="Phosphoglucose_isomerase_CS"/>
</dbReference>
<dbReference type="GO" id="GO:0051156">
    <property type="term" value="P:glucose 6-phosphate metabolic process"/>
    <property type="evidence" value="ECO:0007669"/>
    <property type="project" value="TreeGrafter"/>
</dbReference>
<dbReference type="Gene3D" id="3.40.50.10490">
    <property type="entry name" value="Glucose-6-phosphate isomerase like protein, domain 1"/>
    <property type="match status" value="2"/>
</dbReference>